<feature type="compositionally biased region" description="Basic and acidic residues" evidence="1">
    <location>
        <begin position="411"/>
        <end position="423"/>
    </location>
</feature>
<comment type="caution">
    <text evidence="3">The sequence shown here is derived from an EMBL/GenBank/DDBJ whole genome shotgun (WGS) entry which is preliminary data.</text>
</comment>
<dbReference type="PANTHER" id="PTHR48435:SF1">
    <property type="entry name" value="POLYPROTEIN"/>
    <property type="match status" value="1"/>
</dbReference>
<feature type="chain" id="PRO_5045136951" evidence="2">
    <location>
        <begin position="23"/>
        <end position="617"/>
    </location>
</feature>
<keyword evidence="4" id="KW-1185">Reference proteome</keyword>
<evidence type="ECO:0000256" key="1">
    <source>
        <dbReference type="SAM" id="MobiDB-lite"/>
    </source>
</evidence>
<dbReference type="EMBL" id="JASCZI010121517">
    <property type="protein sequence ID" value="MED6162066.1"/>
    <property type="molecule type" value="Genomic_DNA"/>
</dbReference>
<protein>
    <submittedName>
        <fullName evidence="3">Uncharacterized protein</fullName>
    </submittedName>
</protein>
<evidence type="ECO:0000313" key="3">
    <source>
        <dbReference type="EMBL" id="MED6162066.1"/>
    </source>
</evidence>
<feature type="region of interest" description="Disordered" evidence="1">
    <location>
        <begin position="395"/>
        <end position="437"/>
    </location>
</feature>
<sequence length="617" mass="70715">MNMDMLVTIVRVPLLVMPWIGCEFLGLRTRNNYICGRTFGSTVRLPQWYQSLNYKEQREDNLVEITHVPEDIKIPDLQKPLINPYTFYHRQKRSAITNIKHLITRNPSPPVKEIVQSSSLQQCGLQATTSEQYVTIEIPQDLIHEYLAQNYTHLHLGAIRLILTLYGRKGLPITAKIALLDTTFKEYHNALIGAIKIQVQLIGATQDAAAEQATLHHQVLYRVQDHALDLKQPNSTGDALLMFHDKNHGPAIVNIPRMITTEELSSIVHLEWITNYEKAFPQQIPDVHTTAPPRITRASDGTVTTVFQMPGSEGQSSFRQSSFRRICTISPISIQHTAHPDDPPIHYYDNGKLVYVSHIQGHFIWDVEPSMCDSDCDCQDWNDWSDLEDEDYARHRRKSKKKKKQSCTVSKRLDPPDEPDYKPKFSLKRRSQNSYQDYSTANPQVVPCIATLGSYDHDFPPLQTSADDAWVTRRPYVTPPQGVSPHGCQAITPQEEVLNWHTDNALNQNKVLNRIDHRLGTLKEKVDEASMHMSHLQAHIKELRDRLATQAIQLDHELLGYPFLGQYGSDCMNRSVFIFIISPVRTGVRIRHVQDILSVCIFLRLFFEDIFKIIIVL</sequence>
<accession>A0ABU6ULV8</accession>
<organism evidence="3 4">
    <name type="scientific">Stylosanthes scabra</name>
    <dbReference type="NCBI Taxonomy" id="79078"/>
    <lineage>
        <taxon>Eukaryota</taxon>
        <taxon>Viridiplantae</taxon>
        <taxon>Streptophyta</taxon>
        <taxon>Embryophyta</taxon>
        <taxon>Tracheophyta</taxon>
        <taxon>Spermatophyta</taxon>
        <taxon>Magnoliopsida</taxon>
        <taxon>eudicotyledons</taxon>
        <taxon>Gunneridae</taxon>
        <taxon>Pentapetalae</taxon>
        <taxon>rosids</taxon>
        <taxon>fabids</taxon>
        <taxon>Fabales</taxon>
        <taxon>Fabaceae</taxon>
        <taxon>Papilionoideae</taxon>
        <taxon>50 kb inversion clade</taxon>
        <taxon>dalbergioids sensu lato</taxon>
        <taxon>Dalbergieae</taxon>
        <taxon>Pterocarpus clade</taxon>
        <taxon>Stylosanthes</taxon>
    </lineage>
</organism>
<evidence type="ECO:0000313" key="4">
    <source>
        <dbReference type="Proteomes" id="UP001341840"/>
    </source>
</evidence>
<evidence type="ECO:0000256" key="2">
    <source>
        <dbReference type="SAM" id="SignalP"/>
    </source>
</evidence>
<feature type="signal peptide" evidence="2">
    <location>
        <begin position="1"/>
        <end position="22"/>
    </location>
</feature>
<keyword evidence="2" id="KW-0732">Signal</keyword>
<name>A0ABU6ULV8_9FABA</name>
<gene>
    <name evidence="3" type="ORF">PIB30_066852</name>
</gene>
<dbReference type="InterPro" id="IPR053098">
    <property type="entry name" value="Petuviruses_polyprotein"/>
</dbReference>
<dbReference type="Proteomes" id="UP001341840">
    <property type="component" value="Unassembled WGS sequence"/>
</dbReference>
<feature type="compositionally biased region" description="Basic residues" evidence="1">
    <location>
        <begin position="395"/>
        <end position="405"/>
    </location>
</feature>
<reference evidence="3 4" key="1">
    <citation type="journal article" date="2023" name="Plants (Basel)">
        <title>Bridging the Gap: Combining Genomics and Transcriptomics Approaches to Understand Stylosanthes scabra, an Orphan Legume from the Brazilian Caatinga.</title>
        <authorList>
            <person name="Ferreira-Neto J.R.C."/>
            <person name="da Silva M.D."/>
            <person name="Binneck E."/>
            <person name="de Melo N.F."/>
            <person name="da Silva R.H."/>
            <person name="de Melo A.L.T.M."/>
            <person name="Pandolfi V."/>
            <person name="Bustamante F.O."/>
            <person name="Brasileiro-Vidal A.C."/>
            <person name="Benko-Iseppon A.M."/>
        </authorList>
    </citation>
    <scope>NUCLEOTIDE SEQUENCE [LARGE SCALE GENOMIC DNA]</scope>
    <source>
        <tissue evidence="3">Leaves</tissue>
    </source>
</reference>
<proteinExistence type="predicted"/>
<dbReference type="PANTHER" id="PTHR48435">
    <property type="entry name" value="POLYPROTEIN"/>
    <property type="match status" value="1"/>
</dbReference>